<evidence type="ECO:0000256" key="1">
    <source>
        <dbReference type="SAM" id="MobiDB-lite"/>
    </source>
</evidence>
<evidence type="ECO:0000256" key="2">
    <source>
        <dbReference type="SAM" id="Phobius"/>
    </source>
</evidence>
<reference evidence="3 4" key="1">
    <citation type="submission" date="2017-08" db="EMBL/GenBank/DDBJ databases">
        <authorList>
            <person name="de Groot N.N."/>
        </authorList>
    </citation>
    <scope>NUCLEOTIDE SEQUENCE [LARGE SCALE GENOMIC DNA]</scope>
    <source>
        <strain evidence="3 4">NBT06-6</strain>
    </source>
</reference>
<dbReference type="AlphaFoldDB" id="A0A269PFH4"/>
<keyword evidence="2" id="KW-1133">Transmembrane helix</keyword>
<organism evidence="3 4">
    <name type="scientific">Corynebacterium hadale</name>
    <dbReference type="NCBI Taxonomy" id="2026255"/>
    <lineage>
        <taxon>Bacteria</taxon>
        <taxon>Bacillati</taxon>
        <taxon>Actinomycetota</taxon>
        <taxon>Actinomycetes</taxon>
        <taxon>Mycobacteriales</taxon>
        <taxon>Corynebacteriaceae</taxon>
        <taxon>Corynebacterium</taxon>
    </lineage>
</organism>
<feature type="transmembrane region" description="Helical" evidence="2">
    <location>
        <begin position="273"/>
        <end position="294"/>
    </location>
</feature>
<gene>
    <name evidence="3" type="ORF">CIG21_02745</name>
</gene>
<evidence type="ECO:0000313" key="3">
    <source>
        <dbReference type="EMBL" id="PAJ70804.1"/>
    </source>
</evidence>
<sequence length="427" mass="45603">MSVSNIAALLNQRFGFTFDQEQVLETGRTADSTLYTASNESGQAVEVELFAATPGPEAADVVGALNTALAEASHPGVFQPRGAGLTDGGHLFVLREAPTGTPLRQLLGEKQAVGSAFTKTEARDLLQPVAEAIDAYNREGHADFVARSITADHLLVQPAWSSTPVKMALVGPAPSLSDATDSAERNRADFRDLVAELTGTPVDAELAGESGSCAGYLLALAGGAASAVEDQGPLTSVAPRPQDGYRKPPEPYAYGPTGEYKRPAVVKSKMNPWPWIIAVLVLLLIALGAFWWWWDNSRGAQWEGADAEIAEAYPQLVSGSSGQKGWEDLQCESATPEQGQEGKIRCANQDLGVSVSKYVSQDVRDEVVPGRDEAVILGSGECMIDSYEVPDAYPPAFVMVPENKEQFMVVINGHEAEEKRLALPMCE</sequence>
<keyword evidence="2" id="KW-0812">Transmembrane</keyword>
<evidence type="ECO:0008006" key="5">
    <source>
        <dbReference type="Google" id="ProtNLM"/>
    </source>
</evidence>
<name>A0A269PFH4_9CORY</name>
<evidence type="ECO:0000313" key="4">
    <source>
        <dbReference type="Proteomes" id="UP000215771"/>
    </source>
</evidence>
<dbReference type="Proteomes" id="UP000215771">
    <property type="component" value="Unassembled WGS sequence"/>
</dbReference>
<dbReference type="EMBL" id="NQMQ01000003">
    <property type="protein sequence ID" value="PAJ70804.1"/>
    <property type="molecule type" value="Genomic_DNA"/>
</dbReference>
<dbReference type="RefSeq" id="WP_095275589.1">
    <property type="nucleotide sequence ID" value="NZ_CP047655.1"/>
</dbReference>
<keyword evidence="2" id="KW-0472">Membrane</keyword>
<accession>A0A269PFH4</accession>
<protein>
    <recommendedName>
        <fullName evidence="5">Serine/threonine protein kinase</fullName>
    </recommendedName>
</protein>
<proteinExistence type="predicted"/>
<feature type="region of interest" description="Disordered" evidence="1">
    <location>
        <begin position="233"/>
        <end position="253"/>
    </location>
</feature>
<comment type="caution">
    <text evidence="3">The sequence shown here is derived from an EMBL/GenBank/DDBJ whole genome shotgun (WGS) entry which is preliminary data.</text>
</comment>